<name>A0A6G0W801_9STRA</name>
<proteinExistence type="predicted"/>
<feature type="region of interest" description="Disordered" evidence="1">
    <location>
        <begin position="47"/>
        <end position="78"/>
    </location>
</feature>
<sequence length="78" mass="8647">MTVSVVLVLAYILAVCVLLAMGAYAYRSWKARQEMILAKIRERNARGSDEMLPDNHSLLKPSSPATTTSNHSNNQTQL</sequence>
<keyword evidence="2" id="KW-1133">Transmembrane helix</keyword>
<evidence type="ECO:0000313" key="3">
    <source>
        <dbReference type="EMBL" id="KAF0723199.1"/>
    </source>
</evidence>
<feature type="compositionally biased region" description="Low complexity" evidence="1">
    <location>
        <begin position="66"/>
        <end position="78"/>
    </location>
</feature>
<gene>
    <name evidence="3" type="ORF">Ae201684_017818</name>
</gene>
<keyword evidence="2" id="KW-0812">Transmembrane</keyword>
<organism evidence="3 4">
    <name type="scientific">Aphanomyces euteiches</name>
    <dbReference type="NCBI Taxonomy" id="100861"/>
    <lineage>
        <taxon>Eukaryota</taxon>
        <taxon>Sar</taxon>
        <taxon>Stramenopiles</taxon>
        <taxon>Oomycota</taxon>
        <taxon>Saprolegniomycetes</taxon>
        <taxon>Saprolegniales</taxon>
        <taxon>Verrucalvaceae</taxon>
        <taxon>Aphanomyces</taxon>
    </lineage>
</organism>
<keyword evidence="4" id="KW-1185">Reference proteome</keyword>
<evidence type="ECO:0000256" key="1">
    <source>
        <dbReference type="SAM" id="MobiDB-lite"/>
    </source>
</evidence>
<comment type="caution">
    <text evidence="3">The sequence shown here is derived from an EMBL/GenBank/DDBJ whole genome shotgun (WGS) entry which is preliminary data.</text>
</comment>
<accession>A0A6G0W801</accession>
<evidence type="ECO:0000256" key="2">
    <source>
        <dbReference type="SAM" id="Phobius"/>
    </source>
</evidence>
<feature type="transmembrane region" description="Helical" evidence="2">
    <location>
        <begin position="6"/>
        <end position="26"/>
    </location>
</feature>
<dbReference type="EMBL" id="VJMJ01000313">
    <property type="protein sequence ID" value="KAF0723199.1"/>
    <property type="molecule type" value="Genomic_DNA"/>
</dbReference>
<reference evidence="3 4" key="1">
    <citation type="submission" date="2019-07" db="EMBL/GenBank/DDBJ databases">
        <title>Genomics analysis of Aphanomyces spp. identifies a new class of oomycete effector associated with host adaptation.</title>
        <authorList>
            <person name="Gaulin E."/>
        </authorList>
    </citation>
    <scope>NUCLEOTIDE SEQUENCE [LARGE SCALE GENOMIC DNA]</scope>
    <source>
        <strain evidence="3 4">ATCC 201684</strain>
    </source>
</reference>
<protein>
    <submittedName>
        <fullName evidence="3">Uncharacterized protein</fullName>
    </submittedName>
</protein>
<dbReference type="AlphaFoldDB" id="A0A6G0W801"/>
<dbReference type="Proteomes" id="UP000481153">
    <property type="component" value="Unassembled WGS sequence"/>
</dbReference>
<keyword evidence="2" id="KW-0472">Membrane</keyword>
<evidence type="ECO:0000313" key="4">
    <source>
        <dbReference type="Proteomes" id="UP000481153"/>
    </source>
</evidence>